<dbReference type="SUPFAM" id="SSF82771">
    <property type="entry name" value="GIY-YIG endonuclease"/>
    <property type="match status" value="1"/>
</dbReference>
<accession>A0A2A9CVG4</accession>
<dbReference type="GO" id="GO:0003677">
    <property type="term" value="F:DNA binding"/>
    <property type="evidence" value="ECO:0007669"/>
    <property type="project" value="InterPro"/>
</dbReference>
<dbReference type="NCBIfam" id="TIGR00573">
    <property type="entry name" value="dnaq"/>
    <property type="match status" value="1"/>
</dbReference>
<comment type="caution">
    <text evidence="4">The sequence shown here is derived from an EMBL/GenBank/DDBJ whole genome shotgun (WGS) entry which is preliminary data.</text>
</comment>
<dbReference type="InterPro" id="IPR013520">
    <property type="entry name" value="Ribonucl_H"/>
</dbReference>
<dbReference type="CDD" id="cd06127">
    <property type="entry name" value="DEDDh"/>
    <property type="match status" value="1"/>
</dbReference>
<dbReference type="InterPro" id="IPR012337">
    <property type="entry name" value="RNaseH-like_sf"/>
</dbReference>
<dbReference type="GO" id="GO:0006289">
    <property type="term" value="P:nucleotide-excision repair"/>
    <property type="evidence" value="ECO:0007669"/>
    <property type="project" value="InterPro"/>
</dbReference>
<dbReference type="InterPro" id="IPR050066">
    <property type="entry name" value="UvrABC_protein_C"/>
</dbReference>
<feature type="domain" description="GIY-YIG" evidence="3">
    <location>
        <begin position="221"/>
        <end position="307"/>
    </location>
</feature>
<dbReference type="InterPro" id="IPR000305">
    <property type="entry name" value="GIY-YIG_endonuc"/>
</dbReference>
<evidence type="ECO:0000313" key="5">
    <source>
        <dbReference type="Proteomes" id="UP000226079"/>
    </source>
</evidence>
<dbReference type="GO" id="GO:0006260">
    <property type="term" value="P:DNA replication"/>
    <property type="evidence" value="ECO:0007669"/>
    <property type="project" value="InterPro"/>
</dbReference>
<dbReference type="NCBIfam" id="NF005907">
    <property type="entry name" value="PRK07883.1-5"/>
    <property type="match status" value="1"/>
</dbReference>
<dbReference type="Proteomes" id="UP000226079">
    <property type="component" value="Unassembled WGS sequence"/>
</dbReference>
<dbReference type="PANTHER" id="PTHR30562:SF1">
    <property type="entry name" value="UVRABC SYSTEM PROTEIN C"/>
    <property type="match status" value="1"/>
</dbReference>
<dbReference type="InterPro" id="IPR036397">
    <property type="entry name" value="RNaseH_sf"/>
</dbReference>
<dbReference type="NCBIfam" id="NF005905">
    <property type="entry name" value="PRK07883.1-3"/>
    <property type="match status" value="1"/>
</dbReference>
<keyword evidence="5" id="KW-1185">Reference proteome</keyword>
<keyword evidence="1" id="KW-0269">Exonuclease</keyword>
<dbReference type="GO" id="GO:0004527">
    <property type="term" value="F:exonuclease activity"/>
    <property type="evidence" value="ECO:0007669"/>
    <property type="project" value="UniProtKB-KW"/>
</dbReference>
<dbReference type="InterPro" id="IPR035901">
    <property type="entry name" value="GIY-YIG_endonuc_sf"/>
</dbReference>
<keyword evidence="1" id="KW-0378">Hydrolase</keyword>
<dbReference type="PANTHER" id="PTHR30562">
    <property type="entry name" value="UVRC/OXIDOREDUCTASE"/>
    <property type="match status" value="1"/>
</dbReference>
<dbReference type="GO" id="GO:0009380">
    <property type="term" value="C:excinuclease repair complex"/>
    <property type="evidence" value="ECO:0007669"/>
    <property type="project" value="TreeGrafter"/>
</dbReference>
<dbReference type="SMART" id="SM00465">
    <property type="entry name" value="GIYc"/>
    <property type="match status" value="1"/>
</dbReference>
<proteinExistence type="predicted"/>
<dbReference type="SUPFAM" id="SSF53098">
    <property type="entry name" value="Ribonuclease H-like"/>
    <property type="match status" value="1"/>
</dbReference>
<dbReference type="EMBL" id="PDJC01000001">
    <property type="protein sequence ID" value="PFG17569.1"/>
    <property type="molecule type" value="Genomic_DNA"/>
</dbReference>
<sequence>MSPSPLLQPSFADLGQPLADVTFCVVDLETTGGGDADAITEIGAVKVCGGQLVGEFQTLVNPNAHIPALIAVLTGITDQLVADAPKLPEVLPAFLEFAAGSVLVAHNARFDTGFLRRACERYDYPWPNPAVVDTLALARQVLLRDEVPNAKLGTLAAHFGATTTPNHRALDDAKATVDVLHGLLERIGNLGAHTLPELLEFTRQVSPQRRAKRTMAKDVPSAPGIYQFIAELPGPDGQPRRQVLYVGKSRNLRKRVASYFTAAETRSRIDEMVRIATSVETTVCRTPLEADVLELRLIGAHSPRYNRRSKFPERQLWLKLTDEPYPRLSIVRTAGDGATYLGPFRRKEAAEQAMLAIYDAFRLRQCSARLSTRKASPACALAGMGRCPAPCQFTIGRDEYAELVEDVRACLSRDFRPLVAALRPRLAQLVAAERFEEAGALTERLESFGRAAARHHRLASLAGCAQIVAARRTDDGWEIHVIRHGRLVAAALARPGEVPQQVARDAVTTAEWVAAPSGPAPAAIIEETERIADWLELPGVRLIEIDGDWCWPLGIGPSAGEQLRAASLVGGADGSQPEAEGPDPATSDSAALATA</sequence>
<feature type="region of interest" description="Disordered" evidence="2">
    <location>
        <begin position="569"/>
        <end position="595"/>
    </location>
</feature>
<dbReference type="RefSeq" id="WP_098460985.1">
    <property type="nucleotide sequence ID" value="NZ_PDJC01000001.1"/>
</dbReference>
<gene>
    <name evidence="4" type="ORF">ATK74_2142</name>
</gene>
<organism evidence="4 5">
    <name type="scientific">Propionicimonas paludicola</name>
    <dbReference type="NCBI Taxonomy" id="185243"/>
    <lineage>
        <taxon>Bacteria</taxon>
        <taxon>Bacillati</taxon>
        <taxon>Actinomycetota</taxon>
        <taxon>Actinomycetes</taxon>
        <taxon>Propionibacteriales</taxon>
        <taxon>Nocardioidaceae</taxon>
        <taxon>Propionicimonas</taxon>
    </lineage>
</organism>
<name>A0A2A9CVG4_9ACTN</name>
<protein>
    <submittedName>
        <fullName evidence="4">DNA polymerase-3 subunit epsilon</fullName>
    </submittedName>
</protein>
<dbReference type="OrthoDB" id="9803913at2"/>
<dbReference type="InterPro" id="IPR047296">
    <property type="entry name" value="GIY-YIG_UvrC_Cho"/>
</dbReference>
<dbReference type="FunFam" id="3.30.420.10:FF:000045">
    <property type="entry name" value="3'-5' exonuclease DinG"/>
    <property type="match status" value="1"/>
</dbReference>
<dbReference type="Pfam" id="PF00929">
    <property type="entry name" value="RNase_T"/>
    <property type="match status" value="1"/>
</dbReference>
<evidence type="ECO:0000256" key="2">
    <source>
        <dbReference type="SAM" id="MobiDB-lite"/>
    </source>
</evidence>
<dbReference type="Pfam" id="PF01541">
    <property type="entry name" value="GIY-YIG"/>
    <property type="match status" value="1"/>
</dbReference>
<keyword evidence="1" id="KW-0540">Nuclease</keyword>
<dbReference type="AlphaFoldDB" id="A0A2A9CVG4"/>
<dbReference type="PROSITE" id="PS50164">
    <property type="entry name" value="GIY_YIG"/>
    <property type="match status" value="1"/>
</dbReference>
<evidence type="ECO:0000313" key="4">
    <source>
        <dbReference type="EMBL" id="PFG17569.1"/>
    </source>
</evidence>
<dbReference type="CDD" id="cd10434">
    <property type="entry name" value="GIY-YIG_UvrC_Cho"/>
    <property type="match status" value="1"/>
</dbReference>
<dbReference type="GO" id="GO:0003887">
    <property type="term" value="F:DNA-directed DNA polymerase activity"/>
    <property type="evidence" value="ECO:0007669"/>
    <property type="project" value="InterPro"/>
</dbReference>
<dbReference type="Gene3D" id="3.30.420.10">
    <property type="entry name" value="Ribonuclease H-like superfamily/Ribonuclease H"/>
    <property type="match status" value="1"/>
</dbReference>
<evidence type="ECO:0000256" key="1">
    <source>
        <dbReference type="ARBA" id="ARBA00022839"/>
    </source>
</evidence>
<dbReference type="SMART" id="SM00479">
    <property type="entry name" value="EXOIII"/>
    <property type="match status" value="1"/>
</dbReference>
<dbReference type="Gene3D" id="3.40.1440.10">
    <property type="entry name" value="GIY-YIG endonuclease"/>
    <property type="match status" value="1"/>
</dbReference>
<evidence type="ECO:0000259" key="3">
    <source>
        <dbReference type="PROSITE" id="PS50164"/>
    </source>
</evidence>
<dbReference type="InterPro" id="IPR006054">
    <property type="entry name" value="DnaQ"/>
</dbReference>
<reference evidence="4 5" key="1">
    <citation type="submission" date="2017-10" db="EMBL/GenBank/DDBJ databases">
        <title>Sequencing the genomes of 1000 actinobacteria strains.</title>
        <authorList>
            <person name="Klenk H.-P."/>
        </authorList>
    </citation>
    <scope>NUCLEOTIDE SEQUENCE [LARGE SCALE GENOMIC DNA]</scope>
    <source>
        <strain evidence="4 5">DSM 15597</strain>
    </source>
</reference>